<gene>
    <name evidence="1" type="ORF">BLAHAN_05380</name>
</gene>
<name>C9L7L0_BLAHA</name>
<protein>
    <submittedName>
        <fullName evidence="1">Uncharacterized protein</fullName>
    </submittedName>
</protein>
<dbReference type="AlphaFoldDB" id="C9L7L0"/>
<dbReference type="RefSeq" id="WP_003020410.1">
    <property type="nucleotide sequence ID" value="NZ_GG698589.1"/>
</dbReference>
<dbReference type="EMBL" id="ABYU02000016">
    <property type="protein sequence ID" value="EEX21755.1"/>
    <property type="molecule type" value="Genomic_DNA"/>
</dbReference>
<proteinExistence type="predicted"/>
<dbReference type="HOGENOM" id="CLU_2987494_0_0_9"/>
<keyword evidence="2" id="KW-1185">Reference proteome</keyword>
<dbReference type="STRING" id="537007.BLAHAN_05380"/>
<comment type="caution">
    <text evidence="1">The sequence shown here is derived from an EMBL/GenBank/DDBJ whole genome shotgun (WGS) entry which is preliminary data.</text>
</comment>
<dbReference type="Proteomes" id="UP000003755">
    <property type="component" value="Unassembled WGS sequence"/>
</dbReference>
<accession>C9L7L0</accession>
<reference evidence="1" key="1">
    <citation type="submission" date="2009-09" db="EMBL/GenBank/DDBJ databases">
        <authorList>
            <person name="Weinstock G."/>
            <person name="Sodergren E."/>
            <person name="Clifton S."/>
            <person name="Fulton L."/>
            <person name="Fulton B."/>
            <person name="Courtney L."/>
            <person name="Fronick C."/>
            <person name="Harrison M."/>
            <person name="Strong C."/>
            <person name="Farmer C."/>
            <person name="Delahaunty K."/>
            <person name="Markovic C."/>
            <person name="Hall O."/>
            <person name="Minx P."/>
            <person name="Tomlinson C."/>
            <person name="Mitreva M."/>
            <person name="Nelson J."/>
            <person name="Hou S."/>
            <person name="Wollam A."/>
            <person name="Pepin K.H."/>
            <person name="Johnson M."/>
            <person name="Bhonagiri V."/>
            <person name="Nash W.E."/>
            <person name="Warren W."/>
            <person name="Chinwalla A."/>
            <person name="Mardis E.R."/>
            <person name="Wilson R.K."/>
        </authorList>
    </citation>
    <scope>NUCLEOTIDE SEQUENCE [LARGE SCALE GENOMIC DNA]</scope>
    <source>
        <strain evidence="1">DSM 20583</strain>
    </source>
</reference>
<evidence type="ECO:0000313" key="1">
    <source>
        <dbReference type="EMBL" id="EEX21755.1"/>
    </source>
</evidence>
<organism evidence="1 2">
    <name type="scientific">Blautia hansenii DSM 20583</name>
    <dbReference type="NCBI Taxonomy" id="537007"/>
    <lineage>
        <taxon>Bacteria</taxon>
        <taxon>Bacillati</taxon>
        <taxon>Bacillota</taxon>
        <taxon>Clostridia</taxon>
        <taxon>Lachnospirales</taxon>
        <taxon>Lachnospiraceae</taxon>
        <taxon>Blautia</taxon>
    </lineage>
</organism>
<sequence length="57" mass="6610">MKMENKKPPLGILPRKIHDSMRLEGLKAAIIRYVNASCEIDPEWVKEYNELIKKVGD</sequence>
<evidence type="ECO:0000313" key="2">
    <source>
        <dbReference type="Proteomes" id="UP000003755"/>
    </source>
</evidence>